<feature type="compositionally biased region" description="Low complexity" evidence="1">
    <location>
        <begin position="418"/>
        <end position="430"/>
    </location>
</feature>
<feature type="compositionally biased region" description="Polar residues" evidence="1">
    <location>
        <begin position="20"/>
        <end position="30"/>
    </location>
</feature>
<keyword evidence="3" id="KW-1185">Reference proteome</keyword>
<proteinExistence type="predicted"/>
<dbReference type="AlphaFoldDB" id="A0ABD3I806"/>
<sequence length="691" mass="77888">MGGGTELGGDTNVEGDPTDGSPSPLNTSSSEWRYDELMDLEELDGFQMVDPSRSQLHDDVGTLGGIESDGGMVGAPLGVYQSSLFPEHQEPESAHNVAEAGRDTPGVDRCPAGRGSVTSQVFKLLDIRQDNQDLSFVEKVIPSEQNIFALCDALVPRSAKKVDGHRTIDFSRLESVRKMILGFYGSKEIMIRIFRKLAGSRFHMHLREECLATERYLIDLCDTVYVCVEGDHLEDRLFNVGETFSKRKRTQRLQISLVKATENSVSLDPGFSLVLEHLPEGNKAREYRWTEGSSRLALLASFPQIPKVRTHTGKEMIKRATFSSVVGNWMKDYSLDLSKLADSDLLVFLAAAKWEQYQEFQTLEASHKKRKEMWSDRKGAIDKLKEDEEDKLRTLFISYIDICLRIEFPVEHGEFSVERSSSGERGNSSSWPTATEDSKASESSTSPEVTLLSELIEMEKRIYATIFGDKIDTRFLFPGDEVRIQADTVPDSKSIGILGQLVHTLEYYDDGKTPKKYEAFQNGEVVVLKSSKATSRSPGLHNWIQSEVVSAAIKNLRRKATVVTFALPQLDAKKKRNYKGDLTQMFLEAEDVLREIKPFLTKEVYNSAEALWQGCDESGSLEIDEDVRKICIKLYKFRTEKVSSNIWLRASEQLESFLNSTINTQLDKEFDQMTADSRKEKAEFVSKAKTV</sequence>
<dbReference type="Proteomes" id="UP001633002">
    <property type="component" value="Unassembled WGS sequence"/>
</dbReference>
<name>A0ABD3I806_9MARC</name>
<evidence type="ECO:0000313" key="3">
    <source>
        <dbReference type="Proteomes" id="UP001633002"/>
    </source>
</evidence>
<comment type="caution">
    <text evidence="2">The sequence shown here is derived from an EMBL/GenBank/DDBJ whole genome shotgun (WGS) entry which is preliminary data.</text>
</comment>
<evidence type="ECO:0000313" key="2">
    <source>
        <dbReference type="EMBL" id="KAL3699204.1"/>
    </source>
</evidence>
<gene>
    <name evidence="2" type="ORF">R1sor_017226</name>
</gene>
<evidence type="ECO:0000256" key="1">
    <source>
        <dbReference type="SAM" id="MobiDB-lite"/>
    </source>
</evidence>
<organism evidence="2 3">
    <name type="scientific">Riccia sorocarpa</name>
    <dbReference type="NCBI Taxonomy" id="122646"/>
    <lineage>
        <taxon>Eukaryota</taxon>
        <taxon>Viridiplantae</taxon>
        <taxon>Streptophyta</taxon>
        <taxon>Embryophyta</taxon>
        <taxon>Marchantiophyta</taxon>
        <taxon>Marchantiopsida</taxon>
        <taxon>Marchantiidae</taxon>
        <taxon>Marchantiales</taxon>
        <taxon>Ricciaceae</taxon>
        <taxon>Riccia</taxon>
    </lineage>
</organism>
<feature type="compositionally biased region" description="Polar residues" evidence="1">
    <location>
        <begin position="431"/>
        <end position="446"/>
    </location>
</feature>
<accession>A0ABD3I806</accession>
<feature type="region of interest" description="Disordered" evidence="1">
    <location>
        <begin position="1"/>
        <end position="30"/>
    </location>
</feature>
<protein>
    <submittedName>
        <fullName evidence="2">Uncharacterized protein</fullName>
    </submittedName>
</protein>
<feature type="region of interest" description="Disordered" evidence="1">
    <location>
        <begin position="417"/>
        <end position="446"/>
    </location>
</feature>
<feature type="region of interest" description="Disordered" evidence="1">
    <location>
        <begin position="89"/>
        <end position="112"/>
    </location>
</feature>
<reference evidence="2 3" key="1">
    <citation type="submission" date="2024-09" db="EMBL/GenBank/DDBJ databases">
        <title>Chromosome-scale assembly of Riccia sorocarpa.</title>
        <authorList>
            <person name="Paukszto L."/>
        </authorList>
    </citation>
    <scope>NUCLEOTIDE SEQUENCE [LARGE SCALE GENOMIC DNA]</scope>
    <source>
        <strain evidence="2">LP-2024</strain>
        <tissue evidence="2">Aerial parts of the thallus</tissue>
    </source>
</reference>
<dbReference type="EMBL" id="JBJQOH010000001">
    <property type="protein sequence ID" value="KAL3699204.1"/>
    <property type="molecule type" value="Genomic_DNA"/>
</dbReference>